<organism evidence="1 2">
    <name type="scientific">Borborobacter arsenicus</name>
    <dbReference type="NCBI Taxonomy" id="1851146"/>
    <lineage>
        <taxon>Bacteria</taxon>
        <taxon>Pseudomonadati</taxon>
        <taxon>Pseudomonadota</taxon>
        <taxon>Alphaproteobacteria</taxon>
        <taxon>Hyphomicrobiales</taxon>
        <taxon>Phyllobacteriaceae</taxon>
        <taxon>Borborobacter</taxon>
    </lineage>
</organism>
<proteinExistence type="predicted"/>
<dbReference type="AlphaFoldDB" id="A0A432VA89"/>
<dbReference type="RefSeq" id="WP_128624517.1">
    <property type="nucleotide sequence ID" value="NZ_ML133508.1"/>
</dbReference>
<dbReference type="EMBL" id="RKST01000003">
    <property type="protein sequence ID" value="RUM99015.1"/>
    <property type="molecule type" value="Genomic_DNA"/>
</dbReference>
<dbReference type="OrthoDB" id="8233990at2"/>
<dbReference type="InterPro" id="IPR011856">
    <property type="entry name" value="tRNA_endonuc-like_dom_sf"/>
</dbReference>
<protein>
    <submittedName>
        <fullName evidence="1">VRR-NUC domain-containing protein</fullName>
    </submittedName>
</protein>
<dbReference type="Gene3D" id="3.40.1350.10">
    <property type="match status" value="1"/>
</dbReference>
<comment type="caution">
    <text evidence="1">The sequence shown here is derived from an EMBL/GenBank/DDBJ whole genome shotgun (WGS) entry which is preliminary data.</text>
</comment>
<dbReference type="GO" id="GO:0003676">
    <property type="term" value="F:nucleic acid binding"/>
    <property type="evidence" value="ECO:0007669"/>
    <property type="project" value="InterPro"/>
</dbReference>
<sequence length="165" mass="17599">MPRTTNRTTTQTIRINGARVRLVTKNGKVTATPALPLESDCQAAQVRALKAMPEYGRQFLLAGDQNAAKRGPRAQAIALATGMAAGDPDLRIYMAGGWLRLIENKVGRGRLSHAQVERHAALARLGHTVTVVRATSPDDAAAQAVALVRGWLAANDGENKLQKSA</sequence>
<dbReference type="Proteomes" id="UP000281647">
    <property type="component" value="Unassembled WGS sequence"/>
</dbReference>
<reference evidence="1 2" key="1">
    <citation type="submission" date="2018-11" db="EMBL/GenBank/DDBJ databases">
        <title>Pseudaminobacter arsenicus sp. nov., an arsenic-resistant bacterium isolated from arsenic-rich aquifers.</title>
        <authorList>
            <person name="Mu Y."/>
        </authorList>
    </citation>
    <scope>NUCLEOTIDE SEQUENCE [LARGE SCALE GENOMIC DNA]</scope>
    <source>
        <strain evidence="1 2">CB3</strain>
    </source>
</reference>
<name>A0A432VA89_9HYPH</name>
<accession>A0A432VA89</accession>
<evidence type="ECO:0000313" key="1">
    <source>
        <dbReference type="EMBL" id="RUM99015.1"/>
    </source>
</evidence>
<gene>
    <name evidence="1" type="ORF">EET67_05080</name>
</gene>
<evidence type="ECO:0000313" key="2">
    <source>
        <dbReference type="Proteomes" id="UP000281647"/>
    </source>
</evidence>
<keyword evidence="2" id="KW-1185">Reference proteome</keyword>